<comment type="caution">
    <text evidence="6">The sequence shown here is derived from an EMBL/GenBank/DDBJ whole genome shotgun (WGS) entry which is preliminary data.</text>
</comment>
<dbReference type="InterPro" id="IPR000115">
    <property type="entry name" value="PRibGlycinamide_synth"/>
</dbReference>
<dbReference type="Pfam" id="PF02844">
    <property type="entry name" value="GARS_N"/>
    <property type="match status" value="1"/>
</dbReference>
<dbReference type="SUPFAM" id="SSF56059">
    <property type="entry name" value="Glutathione synthetase ATP-binding domain-like"/>
    <property type="match status" value="1"/>
</dbReference>
<accession>X1ITM3</accession>
<evidence type="ECO:0000259" key="5">
    <source>
        <dbReference type="Pfam" id="PF02844"/>
    </source>
</evidence>
<feature type="domain" description="Phosphoribosylglycinamide synthetase N-terminal" evidence="5">
    <location>
        <begin position="5"/>
        <end position="78"/>
    </location>
</feature>
<evidence type="ECO:0000256" key="2">
    <source>
        <dbReference type="ARBA" id="ARBA00022741"/>
    </source>
</evidence>
<evidence type="ECO:0000256" key="1">
    <source>
        <dbReference type="ARBA" id="ARBA00022598"/>
    </source>
</evidence>
<gene>
    <name evidence="6" type="ORF">S03H2_41768</name>
</gene>
<dbReference type="Gene3D" id="3.30.1490.20">
    <property type="entry name" value="ATP-grasp fold, A domain"/>
    <property type="match status" value="1"/>
</dbReference>
<keyword evidence="1" id="KW-0436">Ligase</keyword>
<dbReference type="SUPFAM" id="SSF52440">
    <property type="entry name" value="PreATP-grasp domain"/>
    <property type="match status" value="1"/>
</dbReference>
<evidence type="ECO:0008006" key="7">
    <source>
        <dbReference type="Google" id="ProtNLM"/>
    </source>
</evidence>
<evidence type="ECO:0000259" key="4">
    <source>
        <dbReference type="Pfam" id="PF01071"/>
    </source>
</evidence>
<keyword evidence="2" id="KW-0547">Nucleotide-binding</keyword>
<keyword evidence="3" id="KW-0067">ATP-binding</keyword>
<reference evidence="6" key="1">
    <citation type="journal article" date="2014" name="Front. Microbiol.">
        <title>High frequency of phylogenetically diverse reductive dehalogenase-homologous genes in deep subseafloor sedimentary metagenomes.</title>
        <authorList>
            <person name="Kawai M."/>
            <person name="Futagami T."/>
            <person name="Toyoda A."/>
            <person name="Takaki Y."/>
            <person name="Nishi S."/>
            <person name="Hori S."/>
            <person name="Arai W."/>
            <person name="Tsubouchi T."/>
            <person name="Morono Y."/>
            <person name="Uchiyama I."/>
            <person name="Ito T."/>
            <person name="Fujiyama A."/>
            <person name="Inagaki F."/>
            <person name="Takami H."/>
        </authorList>
    </citation>
    <scope>NUCLEOTIDE SEQUENCE</scope>
    <source>
        <strain evidence="6">Expedition CK06-06</strain>
    </source>
</reference>
<proteinExistence type="predicted"/>
<sequence length="255" mass="29132">NLYAFMSSKNAGLEDLSQGRIKVHSEMDFKEIIDYCKLNSIDFVVVGPEAPLVVGIVDAIERNGIPCIGPRIEAAQLEGSKIFTRRLLEKYKISSNIKSKKFDSMENVENYIKDLGVENVVVKPDGLTGGKGVLMEPSEDDISKIGKTYTGSLAAKKVLKPDEEAVITFYLAWNFPNRFMDWRLNRALFPDTKTEYWIGNRYNEWFNNSIKVIEYVKDNWSFLLDNTFRFHEVFFYSTLPPDLSPVETPLHPSNP</sequence>
<dbReference type="InterPro" id="IPR013815">
    <property type="entry name" value="ATP_grasp_subdomain_1"/>
</dbReference>
<dbReference type="GO" id="GO:0004637">
    <property type="term" value="F:phosphoribosylamine-glycine ligase activity"/>
    <property type="evidence" value="ECO:0007669"/>
    <property type="project" value="InterPro"/>
</dbReference>
<name>X1ITM3_9ZZZZ</name>
<dbReference type="PANTHER" id="PTHR43472:SF1">
    <property type="entry name" value="PHOSPHORIBOSYLAMINE--GLYCINE LIGASE, CHLOROPLASTIC"/>
    <property type="match status" value="1"/>
</dbReference>
<dbReference type="Pfam" id="PF01071">
    <property type="entry name" value="GARS_A"/>
    <property type="match status" value="1"/>
</dbReference>
<dbReference type="AlphaFoldDB" id="X1ITM3"/>
<dbReference type="PANTHER" id="PTHR43472">
    <property type="entry name" value="PHOSPHORIBOSYLAMINE--GLYCINE LIGASE"/>
    <property type="match status" value="1"/>
</dbReference>
<dbReference type="InterPro" id="IPR020561">
    <property type="entry name" value="PRibGlycinamid_synth_ATP-grasp"/>
</dbReference>
<feature type="domain" description="Phosphoribosylglycinamide synthetase ATP-grasp (A)" evidence="4">
    <location>
        <begin position="79"/>
        <end position="141"/>
    </location>
</feature>
<evidence type="ECO:0000256" key="3">
    <source>
        <dbReference type="ARBA" id="ARBA00022840"/>
    </source>
</evidence>
<evidence type="ECO:0000313" key="6">
    <source>
        <dbReference type="EMBL" id="GAH72610.1"/>
    </source>
</evidence>
<dbReference type="EMBL" id="BARU01025964">
    <property type="protein sequence ID" value="GAH72610.1"/>
    <property type="molecule type" value="Genomic_DNA"/>
</dbReference>
<dbReference type="GO" id="GO:0009113">
    <property type="term" value="P:purine nucleobase biosynthetic process"/>
    <property type="evidence" value="ECO:0007669"/>
    <property type="project" value="InterPro"/>
</dbReference>
<feature type="non-terminal residue" evidence="6">
    <location>
        <position position="1"/>
    </location>
</feature>
<dbReference type="InterPro" id="IPR016185">
    <property type="entry name" value="PreATP-grasp_dom_sf"/>
</dbReference>
<organism evidence="6">
    <name type="scientific">marine sediment metagenome</name>
    <dbReference type="NCBI Taxonomy" id="412755"/>
    <lineage>
        <taxon>unclassified sequences</taxon>
        <taxon>metagenomes</taxon>
        <taxon>ecological metagenomes</taxon>
    </lineage>
</organism>
<dbReference type="Gene3D" id="3.40.50.20">
    <property type="match status" value="1"/>
</dbReference>
<dbReference type="InterPro" id="IPR020562">
    <property type="entry name" value="PRibGlycinamide_synth_N"/>
</dbReference>
<protein>
    <recommendedName>
        <fullName evidence="7">ATP-grasp domain-containing protein</fullName>
    </recommendedName>
</protein>
<dbReference type="GO" id="GO:0005524">
    <property type="term" value="F:ATP binding"/>
    <property type="evidence" value="ECO:0007669"/>
    <property type="project" value="UniProtKB-KW"/>
</dbReference>